<dbReference type="RefSeq" id="WP_160975151.1">
    <property type="nucleotide sequence ID" value="NZ_WWEN01000010.1"/>
</dbReference>
<sequence>MIEAAQNARIAQAFETAHAERANALRAVFAWLFTRHSVPLAHRGLTEPCR</sequence>
<keyword evidence="2" id="KW-1185">Reference proteome</keyword>
<name>A0A6L8LV55_9RHOB</name>
<proteinExistence type="predicted"/>
<comment type="caution">
    <text evidence="1">The sequence shown here is derived from an EMBL/GenBank/DDBJ whole genome shotgun (WGS) entry which is preliminary data.</text>
</comment>
<gene>
    <name evidence="1" type="ORF">GR167_18135</name>
</gene>
<dbReference type="AlphaFoldDB" id="A0A6L8LV55"/>
<dbReference type="Proteomes" id="UP000479043">
    <property type="component" value="Unassembled WGS sequence"/>
</dbReference>
<evidence type="ECO:0000313" key="2">
    <source>
        <dbReference type="Proteomes" id="UP000479043"/>
    </source>
</evidence>
<dbReference type="EMBL" id="WWEN01000010">
    <property type="protein sequence ID" value="MYM57242.1"/>
    <property type="molecule type" value="Genomic_DNA"/>
</dbReference>
<reference evidence="1 2" key="1">
    <citation type="submission" date="2020-01" db="EMBL/GenBank/DDBJ databases">
        <authorList>
            <person name="Chen S."/>
        </authorList>
    </citation>
    <scope>NUCLEOTIDE SEQUENCE [LARGE SCALE GENOMIC DNA]</scope>
    <source>
        <strain evidence="1 2">GS-10</strain>
    </source>
</reference>
<accession>A0A6L8LV55</accession>
<organism evidence="1 2">
    <name type="scientific">Thalassovita mangrovi</name>
    <dbReference type="NCBI Taxonomy" id="2692236"/>
    <lineage>
        <taxon>Bacteria</taxon>
        <taxon>Pseudomonadati</taxon>
        <taxon>Pseudomonadota</taxon>
        <taxon>Alphaproteobacteria</taxon>
        <taxon>Rhodobacterales</taxon>
        <taxon>Roseobacteraceae</taxon>
        <taxon>Thalassovita</taxon>
    </lineage>
</organism>
<protein>
    <submittedName>
        <fullName evidence="1">Uncharacterized protein</fullName>
    </submittedName>
</protein>
<evidence type="ECO:0000313" key="1">
    <source>
        <dbReference type="EMBL" id="MYM57242.1"/>
    </source>
</evidence>